<feature type="compositionally biased region" description="Polar residues" evidence="1">
    <location>
        <begin position="70"/>
        <end position="85"/>
    </location>
</feature>
<reference evidence="3" key="1">
    <citation type="journal article" date="2023" name="Front. Mar. Sci.">
        <title>A new Merluccius polli reference genome to investigate the effects of global change in West African waters.</title>
        <authorList>
            <person name="Mateo J.L."/>
            <person name="Blanco-Fernandez C."/>
            <person name="Garcia-Vazquez E."/>
            <person name="Machado-Schiaffino G."/>
        </authorList>
    </citation>
    <scope>NUCLEOTIDE SEQUENCE</scope>
    <source>
        <strain evidence="3">C29</strain>
        <tissue evidence="3">Fin</tissue>
    </source>
</reference>
<feature type="domain" description="Kinase D-interacting substrate of 220 kDa-like SAM" evidence="2">
    <location>
        <begin position="1"/>
        <end position="57"/>
    </location>
</feature>
<dbReference type="Pfam" id="PF23307">
    <property type="entry name" value="SAM_KIDINS220"/>
    <property type="match status" value="1"/>
</dbReference>
<protein>
    <recommendedName>
        <fullName evidence="2">Kinase D-interacting substrate of 220 kDa-like SAM domain-containing protein</fullName>
    </recommendedName>
</protein>
<sequence>MSVEDVCSELERMHLNANYAKVVRDNDLNGLALVFGDVDQLKLLFPMTLGQWTAFRLRFWGFPSDRRQTGRQTASHPGTTSTPSTCLGPHRPASQPAS</sequence>
<comment type="caution">
    <text evidence="3">The sequence shown here is derived from an EMBL/GenBank/DDBJ whole genome shotgun (WGS) entry which is preliminary data.</text>
</comment>
<gene>
    <name evidence="3" type="ORF">N1851_019166</name>
</gene>
<accession>A0AA47MMN1</accession>
<feature type="region of interest" description="Disordered" evidence="1">
    <location>
        <begin position="66"/>
        <end position="98"/>
    </location>
</feature>
<dbReference type="Proteomes" id="UP001174136">
    <property type="component" value="Unassembled WGS sequence"/>
</dbReference>
<proteinExistence type="predicted"/>
<evidence type="ECO:0000313" key="3">
    <source>
        <dbReference type="EMBL" id="KAK0142894.1"/>
    </source>
</evidence>
<organism evidence="3 4">
    <name type="scientific">Merluccius polli</name>
    <name type="common">Benguela hake</name>
    <name type="synonym">Merluccius cadenati</name>
    <dbReference type="NCBI Taxonomy" id="89951"/>
    <lineage>
        <taxon>Eukaryota</taxon>
        <taxon>Metazoa</taxon>
        <taxon>Chordata</taxon>
        <taxon>Craniata</taxon>
        <taxon>Vertebrata</taxon>
        <taxon>Euteleostomi</taxon>
        <taxon>Actinopterygii</taxon>
        <taxon>Neopterygii</taxon>
        <taxon>Teleostei</taxon>
        <taxon>Neoteleostei</taxon>
        <taxon>Acanthomorphata</taxon>
        <taxon>Zeiogadaria</taxon>
        <taxon>Gadariae</taxon>
        <taxon>Gadiformes</taxon>
        <taxon>Gadoidei</taxon>
        <taxon>Merlucciidae</taxon>
        <taxon>Merluccius</taxon>
    </lineage>
</organism>
<keyword evidence="4" id="KW-1185">Reference proteome</keyword>
<dbReference type="EMBL" id="JAOPHQ010003460">
    <property type="protein sequence ID" value="KAK0142894.1"/>
    <property type="molecule type" value="Genomic_DNA"/>
</dbReference>
<evidence type="ECO:0000313" key="4">
    <source>
        <dbReference type="Proteomes" id="UP001174136"/>
    </source>
</evidence>
<evidence type="ECO:0000256" key="1">
    <source>
        <dbReference type="SAM" id="MobiDB-lite"/>
    </source>
</evidence>
<evidence type="ECO:0000259" key="2">
    <source>
        <dbReference type="Pfam" id="PF23307"/>
    </source>
</evidence>
<name>A0AA47MMN1_MERPO</name>
<dbReference type="InterPro" id="IPR057092">
    <property type="entry name" value="SAM_KIDINS220"/>
</dbReference>
<dbReference type="AlphaFoldDB" id="A0AA47MMN1"/>